<dbReference type="PANTHER" id="PTHR48474">
    <property type="entry name" value="DUF1985 DOMAIN-CONTAINING PROTEIN"/>
    <property type="match status" value="1"/>
</dbReference>
<dbReference type="Gramene" id="Solyc02g032525.1.1">
    <property type="protein sequence ID" value="Solyc02g032525.1.1"/>
    <property type="gene ID" value="Solyc02g032525.1"/>
</dbReference>
<feature type="domain" description="DUF1985" evidence="2">
    <location>
        <begin position="4"/>
        <end position="123"/>
    </location>
</feature>
<reference evidence="3" key="2">
    <citation type="submission" date="2019-01" db="UniProtKB">
        <authorList>
            <consortium name="EnsemblPlants"/>
        </authorList>
    </citation>
    <scope>IDENTIFICATION</scope>
    <source>
        <strain evidence="3">cv. Heinz 1706</strain>
    </source>
</reference>
<dbReference type="Proteomes" id="UP000004994">
    <property type="component" value="Chromosome 2"/>
</dbReference>
<dbReference type="InterPro" id="IPR015410">
    <property type="entry name" value="DUF1985"/>
</dbReference>
<evidence type="ECO:0000256" key="1">
    <source>
        <dbReference type="SAM" id="MobiDB-lite"/>
    </source>
</evidence>
<evidence type="ECO:0000313" key="3">
    <source>
        <dbReference type="EnsemblPlants" id="Solyc02g032525.1.1"/>
    </source>
</evidence>
<proteinExistence type="predicted"/>
<feature type="compositionally biased region" description="Polar residues" evidence="1">
    <location>
        <begin position="345"/>
        <end position="355"/>
    </location>
</feature>
<feature type="region of interest" description="Disordered" evidence="1">
    <location>
        <begin position="323"/>
        <end position="355"/>
    </location>
</feature>
<organism evidence="3">
    <name type="scientific">Solanum lycopersicum</name>
    <name type="common">Tomato</name>
    <name type="synonym">Lycopersicon esculentum</name>
    <dbReference type="NCBI Taxonomy" id="4081"/>
    <lineage>
        <taxon>Eukaryota</taxon>
        <taxon>Viridiplantae</taxon>
        <taxon>Streptophyta</taxon>
        <taxon>Embryophyta</taxon>
        <taxon>Tracheophyta</taxon>
        <taxon>Spermatophyta</taxon>
        <taxon>Magnoliopsida</taxon>
        <taxon>eudicotyledons</taxon>
        <taxon>Gunneridae</taxon>
        <taxon>Pentapetalae</taxon>
        <taxon>asterids</taxon>
        <taxon>lamiids</taxon>
        <taxon>Solanales</taxon>
        <taxon>Solanaceae</taxon>
        <taxon>Solanoideae</taxon>
        <taxon>Solaneae</taxon>
        <taxon>Solanum</taxon>
        <taxon>Solanum subgen. Lycopersicon</taxon>
    </lineage>
</organism>
<dbReference type="PANTHER" id="PTHR48474:SF1">
    <property type="entry name" value="DUF1985 DOMAIN-CONTAINING PROTEIN"/>
    <property type="match status" value="1"/>
</dbReference>
<sequence>MALELNCSSRQAFVMRVNGSTLRFTLREFALISGLNCVNEETDFIFDQSEPNSFMEKYFEGVKLIRKIDIMRSFHRKVWGENYQDGLKFAILYFIQTVIFSGERATKKVPRLYFDLVKSGRIEGMPILSQVWLFESSSSIDFQVAQKVDDHIPRLLNWQTTNESSRYKKLMNTIFSDIKCRNITPNQRELAVLQLPPEGIENQAPPQYSDSSDDDLDDEIIDTNDDPREGSCDDKDSEDDFQVAPPQVVKVAKNLEPRIAVKQPMKKNVASKKRTSGSEVEGWVKELSDFRKEVKQEFVEILNLINDNFKTVMAAINSIRDEQAEHSDDHIVPPNSNDEDGYTPPYTSNKESPSNQVLVAQCDKLESGNSEAINNPDGIYPKSDDHEVFYINTPVRNLIDVDYELSAPRPTIPRVNQPSFVFDIPPQKVLGVSENSHEDDVEQMPCLVPIRILDHMKVTIDSQFELDDQFMPSLNSIKSSIAPYSTDALQQRQIRPLSMSNWVRTTPLPTRRNRRPGPYNTSPYLTNFGSSAGSSSSQPHIFELKHPFIFDLISGDYDIMLWDAFRSWIRDGLLTKHDRKKHDQDHYKKNLAEISVAIKLGVLIVDNKNWFYNLYFKGQLLNNSVRVV</sequence>
<dbReference type="Pfam" id="PF09331">
    <property type="entry name" value="DUF1985"/>
    <property type="match status" value="1"/>
</dbReference>
<protein>
    <recommendedName>
        <fullName evidence="2">DUF1985 domain-containing protein</fullName>
    </recommendedName>
</protein>
<dbReference type="FunCoup" id="A0A3Q7EWY8">
    <property type="interactions" value="72"/>
</dbReference>
<feature type="compositionally biased region" description="Acidic residues" evidence="1">
    <location>
        <begin position="211"/>
        <end position="224"/>
    </location>
</feature>
<dbReference type="AlphaFoldDB" id="A0A3Q7EWY8"/>
<reference evidence="3" key="1">
    <citation type="journal article" date="2012" name="Nature">
        <title>The tomato genome sequence provides insights into fleshy fruit evolution.</title>
        <authorList>
            <consortium name="Tomato Genome Consortium"/>
        </authorList>
    </citation>
    <scope>NUCLEOTIDE SEQUENCE [LARGE SCALE GENOMIC DNA]</scope>
    <source>
        <strain evidence="3">cv. Heinz 1706</strain>
    </source>
</reference>
<dbReference type="InParanoid" id="A0A3Q7EWY8"/>
<dbReference type="EnsemblPlants" id="Solyc02g032525.1.1">
    <property type="protein sequence ID" value="Solyc02g032525.1.1"/>
    <property type="gene ID" value="Solyc02g032525.1"/>
</dbReference>
<evidence type="ECO:0000259" key="2">
    <source>
        <dbReference type="Pfam" id="PF09331"/>
    </source>
</evidence>
<feature type="compositionally biased region" description="Basic and acidic residues" evidence="1">
    <location>
        <begin position="225"/>
        <end position="234"/>
    </location>
</feature>
<feature type="region of interest" description="Disordered" evidence="1">
    <location>
        <begin position="199"/>
        <end position="245"/>
    </location>
</feature>
<evidence type="ECO:0000313" key="4">
    <source>
        <dbReference type="Proteomes" id="UP000004994"/>
    </source>
</evidence>
<keyword evidence="4" id="KW-1185">Reference proteome</keyword>
<name>A0A3Q7EWY8_SOLLC</name>
<accession>A0A3Q7EWY8</accession>